<dbReference type="OrthoDB" id="786969at2759"/>
<comment type="caution">
    <text evidence="2">The sequence shown here is derived from an EMBL/GenBank/DDBJ whole genome shotgun (WGS) entry which is preliminary data.</text>
</comment>
<reference evidence="2" key="1">
    <citation type="submission" date="2020-01" db="EMBL/GenBank/DDBJ databases">
        <title>Genome sequence of Kobresia littledalei, the first chromosome-level genome in the family Cyperaceae.</title>
        <authorList>
            <person name="Qu G."/>
        </authorList>
    </citation>
    <scope>NUCLEOTIDE SEQUENCE</scope>
    <source>
        <strain evidence="2">C.B.Clarke</strain>
        <tissue evidence="2">Leaf</tissue>
    </source>
</reference>
<feature type="compositionally biased region" description="Polar residues" evidence="1">
    <location>
        <begin position="39"/>
        <end position="59"/>
    </location>
</feature>
<dbReference type="EMBL" id="SWLB01000021">
    <property type="protein sequence ID" value="KAF3324661.1"/>
    <property type="molecule type" value="Genomic_DNA"/>
</dbReference>
<dbReference type="Proteomes" id="UP000623129">
    <property type="component" value="Unassembled WGS sequence"/>
</dbReference>
<evidence type="ECO:0000313" key="3">
    <source>
        <dbReference type="Proteomes" id="UP000623129"/>
    </source>
</evidence>
<feature type="region of interest" description="Disordered" evidence="1">
    <location>
        <begin position="34"/>
        <end position="82"/>
    </location>
</feature>
<accession>A0A833QMK6</accession>
<protein>
    <submittedName>
        <fullName evidence="2">Uncharacterized protein</fullName>
    </submittedName>
</protein>
<gene>
    <name evidence="2" type="ORF">FCM35_KLT10818</name>
</gene>
<proteinExistence type="predicted"/>
<organism evidence="2 3">
    <name type="scientific">Carex littledalei</name>
    <dbReference type="NCBI Taxonomy" id="544730"/>
    <lineage>
        <taxon>Eukaryota</taxon>
        <taxon>Viridiplantae</taxon>
        <taxon>Streptophyta</taxon>
        <taxon>Embryophyta</taxon>
        <taxon>Tracheophyta</taxon>
        <taxon>Spermatophyta</taxon>
        <taxon>Magnoliopsida</taxon>
        <taxon>Liliopsida</taxon>
        <taxon>Poales</taxon>
        <taxon>Cyperaceae</taxon>
        <taxon>Cyperoideae</taxon>
        <taxon>Cariceae</taxon>
        <taxon>Carex</taxon>
        <taxon>Carex subgen. Euthyceras</taxon>
    </lineage>
</organism>
<dbReference type="AlphaFoldDB" id="A0A833QMK6"/>
<sequence length="140" mass="15399">MDIYNNLKHHTTKSSAPQGKRASFPLGIFQKKWKPGDPNPNSNHIMTNTNTDWTESTDTGCEPQPDQPTINTSGGWVRPTRAGWALPADKPLEDDDAAGLGQTMAAPKMKPVRSGLFKKKNSTINSRDAAKKYGGQFIFK</sequence>
<keyword evidence="3" id="KW-1185">Reference proteome</keyword>
<evidence type="ECO:0000256" key="1">
    <source>
        <dbReference type="SAM" id="MobiDB-lite"/>
    </source>
</evidence>
<evidence type="ECO:0000313" key="2">
    <source>
        <dbReference type="EMBL" id="KAF3324661.1"/>
    </source>
</evidence>
<feature type="region of interest" description="Disordered" evidence="1">
    <location>
        <begin position="1"/>
        <end position="22"/>
    </location>
</feature>
<name>A0A833QMK6_9POAL</name>